<evidence type="ECO:0000313" key="1">
    <source>
        <dbReference type="EMBL" id="KLO15459.1"/>
    </source>
</evidence>
<dbReference type="InParanoid" id="A0A0H2RUD3"/>
<gene>
    <name evidence="1" type="ORF">SCHPADRAFT_938696</name>
</gene>
<name>A0A0H2RUD3_9AGAM</name>
<proteinExistence type="predicted"/>
<evidence type="ECO:0000313" key="2">
    <source>
        <dbReference type="Proteomes" id="UP000053477"/>
    </source>
</evidence>
<sequence>MPEPSIAQHLPRDIIFAILKDTVRSTIPEERSLTALTLSHVCSSFYRAALHCPTIWTCLSRRLGRPGLALIEACMERSQGHPLEVSFYFYAVELSPPTMHSLGEQTLAMDNMVEFVLSSSFRWRSCSIHLTGDDTCSELSSATLDLDSFARRINIAAPMLEDFSIEEHASLADRFCFQSRDRSGIIDFNPGAHWSLPNPRNVTLRNSLPNRIPRSSGRIECLRLFVTKDDMGFADLVLHLPSLASLSSLTHLYLSLINFHIGLVEYTQQIPLSECRGIELGL</sequence>
<reference evidence="1 2" key="1">
    <citation type="submission" date="2015-04" db="EMBL/GenBank/DDBJ databases">
        <title>Complete genome sequence of Schizopora paradoxa KUC8140, a cosmopolitan wood degrader in East Asia.</title>
        <authorList>
            <consortium name="DOE Joint Genome Institute"/>
            <person name="Min B."/>
            <person name="Park H."/>
            <person name="Jang Y."/>
            <person name="Kim J.-J."/>
            <person name="Kim K.H."/>
            <person name="Pangilinan J."/>
            <person name="Lipzen A."/>
            <person name="Riley R."/>
            <person name="Grigoriev I.V."/>
            <person name="Spatafora J.W."/>
            <person name="Choi I.-G."/>
        </authorList>
    </citation>
    <scope>NUCLEOTIDE SEQUENCE [LARGE SCALE GENOMIC DNA]</scope>
    <source>
        <strain evidence="1 2">KUC8140</strain>
    </source>
</reference>
<dbReference type="EMBL" id="KQ085929">
    <property type="protein sequence ID" value="KLO15459.1"/>
    <property type="molecule type" value="Genomic_DNA"/>
</dbReference>
<accession>A0A0H2RUD3</accession>
<dbReference type="OrthoDB" id="2692326at2759"/>
<protein>
    <submittedName>
        <fullName evidence="1">Uncharacterized protein</fullName>
    </submittedName>
</protein>
<keyword evidence="2" id="KW-1185">Reference proteome</keyword>
<dbReference type="Proteomes" id="UP000053477">
    <property type="component" value="Unassembled WGS sequence"/>
</dbReference>
<dbReference type="AlphaFoldDB" id="A0A0H2RUD3"/>
<organism evidence="1 2">
    <name type="scientific">Schizopora paradoxa</name>
    <dbReference type="NCBI Taxonomy" id="27342"/>
    <lineage>
        <taxon>Eukaryota</taxon>
        <taxon>Fungi</taxon>
        <taxon>Dikarya</taxon>
        <taxon>Basidiomycota</taxon>
        <taxon>Agaricomycotina</taxon>
        <taxon>Agaricomycetes</taxon>
        <taxon>Hymenochaetales</taxon>
        <taxon>Schizoporaceae</taxon>
        <taxon>Schizopora</taxon>
    </lineage>
</organism>